<feature type="domain" description="Arginine repressor DNA-binding" evidence="2">
    <location>
        <begin position="20"/>
        <end position="85"/>
    </location>
</feature>
<keyword evidence="1" id="KW-0028">Amino-acid biosynthesis</keyword>
<dbReference type="GO" id="GO:0003700">
    <property type="term" value="F:DNA-binding transcription factor activity"/>
    <property type="evidence" value="ECO:0007669"/>
    <property type="project" value="UniProtKB-UniRule"/>
</dbReference>
<dbReference type="InterPro" id="IPR001669">
    <property type="entry name" value="Arg_repress"/>
</dbReference>
<dbReference type="UniPathway" id="UPA00068"/>
<comment type="caution">
    <text evidence="3">The sequence shown here is derived from an EMBL/GenBank/DDBJ whole genome shotgun (WGS) entry which is preliminary data.</text>
</comment>
<evidence type="ECO:0000256" key="1">
    <source>
        <dbReference type="HAMAP-Rule" id="MF_00173"/>
    </source>
</evidence>
<dbReference type="GO" id="GO:0003677">
    <property type="term" value="F:DNA binding"/>
    <property type="evidence" value="ECO:0007669"/>
    <property type="project" value="UniProtKB-KW"/>
</dbReference>
<dbReference type="GO" id="GO:0006526">
    <property type="term" value="P:L-arginine biosynthetic process"/>
    <property type="evidence" value="ECO:0007669"/>
    <property type="project" value="UniProtKB-UniPathway"/>
</dbReference>
<dbReference type="HOGENOM" id="CLU_097103_0_0_10"/>
<dbReference type="AlphaFoldDB" id="A0A0E2LQC2"/>
<keyword evidence="1" id="KW-0055">Arginine biosynthesis</keyword>
<evidence type="ECO:0000313" key="4">
    <source>
        <dbReference type="Proteomes" id="UP000016630"/>
    </source>
</evidence>
<dbReference type="Proteomes" id="UP000016630">
    <property type="component" value="Unassembled WGS sequence"/>
</dbReference>
<accession>A0A0E2LQC2</accession>
<comment type="similarity">
    <text evidence="1">Belongs to the ArgR family.</text>
</comment>
<proteinExistence type="inferred from homology"/>
<comment type="function">
    <text evidence="1">Regulates arginine biosynthesis genes.</text>
</comment>
<keyword evidence="1" id="KW-0963">Cytoplasm</keyword>
<name>A0A0E2LQC2_PORGN</name>
<keyword evidence="1" id="KW-0238">DNA-binding</keyword>
<keyword evidence="1" id="KW-0804">Transcription</keyword>
<dbReference type="GO" id="GO:1900079">
    <property type="term" value="P:regulation of arginine biosynthetic process"/>
    <property type="evidence" value="ECO:0007669"/>
    <property type="project" value="UniProtKB-UniRule"/>
</dbReference>
<organism evidence="3 4">
    <name type="scientific">Porphyromonas gingivalis F0570</name>
    <dbReference type="NCBI Taxonomy" id="1227271"/>
    <lineage>
        <taxon>Bacteria</taxon>
        <taxon>Pseudomonadati</taxon>
        <taxon>Bacteroidota</taxon>
        <taxon>Bacteroidia</taxon>
        <taxon>Bacteroidales</taxon>
        <taxon>Porphyromonadaceae</taxon>
        <taxon>Porphyromonas</taxon>
    </lineage>
</organism>
<keyword evidence="1" id="KW-0805">Transcription regulation</keyword>
<dbReference type="InterPro" id="IPR036390">
    <property type="entry name" value="WH_DNA-bd_sf"/>
</dbReference>
<keyword evidence="1" id="KW-0678">Repressor</keyword>
<sequence length="172" mass="18934">MLYGLFAHDRLKKAIRGKMRKKRLDAIRRHILRSEISTQEELQTALLSEDISVSQATLSRDLEILGIEKSTSPSGKKVYILPRDNRPPSSRGELRIGRTEGFIGPVDTGEMLLLNTAEGHAARIASEIEELSAPEVADVFFGPTHIVVIGQKGTTRQALLCAIAPAIPEVLR</sequence>
<dbReference type="PATRIC" id="fig|1227271.3.peg.1278"/>
<dbReference type="HAMAP" id="MF_00173">
    <property type="entry name" value="Arg_repressor"/>
    <property type="match status" value="1"/>
</dbReference>
<dbReference type="GO" id="GO:0005737">
    <property type="term" value="C:cytoplasm"/>
    <property type="evidence" value="ECO:0007669"/>
    <property type="project" value="UniProtKB-SubCell"/>
</dbReference>
<reference evidence="3 4" key="1">
    <citation type="submission" date="2013-06" db="EMBL/GenBank/DDBJ databases">
        <authorList>
            <person name="Weinstock G."/>
            <person name="Sodergren E."/>
            <person name="Lobos E.A."/>
            <person name="Fulton L."/>
            <person name="Fulton R."/>
            <person name="Courtney L."/>
            <person name="Fronick C."/>
            <person name="O'Laughlin M."/>
            <person name="Godfrey J."/>
            <person name="Wilson R.M."/>
            <person name="Miner T."/>
            <person name="Farmer C."/>
            <person name="Delehaunty K."/>
            <person name="Cordes M."/>
            <person name="Minx P."/>
            <person name="Tomlinson C."/>
            <person name="Chen J."/>
            <person name="Wollam A."/>
            <person name="Pepin K.H."/>
            <person name="Bhonagiri V."/>
            <person name="Zhang X."/>
            <person name="Warren W."/>
            <person name="Mitreva M."/>
            <person name="Mardis E.R."/>
            <person name="Wilson R.K."/>
        </authorList>
    </citation>
    <scope>NUCLEOTIDE SEQUENCE [LARGE SCALE GENOMIC DNA]</scope>
    <source>
        <strain evidence="3 4">F0570</strain>
    </source>
</reference>
<gene>
    <name evidence="1" type="primary">argR</name>
    <name evidence="3" type="ORF">HMPREF1555_01457</name>
</gene>
<dbReference type="PANTHER" id="PTHR34471">
    <property type="entry name" value="ARGININE REPRESSOR"/>
    <property type="match status" value="1"/>
</dbReference>
<protein>
    <recommendedName>
        <fullName evidence="1">Arginine repressor</fullName>
    </recommendedName>
</protein>
<dbReference type="InterPro" id="IPR020900">
    <property type="entry name" value="Arg_repress_DNA-bd"/>
</dbReference>
<dbReference type="Gene3D" id="1.10.10.10">
    <property type="entry name" value="Winged helix-like DNA-binding domain superfamily/Winged helix DNA-binding domain"/>
    <property type="match status" value="1"/>
</dbReference>
<dbReference type="PANTHER" id="PTHR34471:SF1">
    <property type="entry name" value="ARGININE REPRESSOR"/>
    <property type="match status" value="1"/>
</dbReference>
<comment type="subcellular location">
    <subcellularLocation>
        <location evidence="1">Cytoplasm</location>
    </subcellularLocation>
</comment>
<evidence type="ECO:0000259" key="2">
    <source>
        <dbReference type="Pfam" id="PF01316"/>
    </source>
</evidence>
<dbReference type="SUPFAM" id="SSF46785">
    <property type="entry name" value="Winged helix' DNA-binding domain"/>
    <property type="match status" value="1"/>
</dbReference>
<dbReference type="InterPro" id="IPR036388">
    <property type="entry name" value="WH-like_DNA-bd_sf"/>
</dbReference>
<dbReference type="Pfam" id="PF01316">
    <property type="entry name" value="Arg_repressor"/>
    <property type="match status" value="1"/>
</dbReference>
<dbReference type="EMBL" id="AWUW01000106">
    <property type="protein sequence ID" value="ERJ65317.1"/>
    <property type="molecule type" value="Genomic_DNA"/>
</dbReference>
<dbReference type="PRINTS" id="PR01467">
    <property type="entry name" value="ARGREPRESSOR"/>
</dbReference>
<evidence type="ECO:0000313" key="3">
    <source>
        <dbReference type="EMBL" id="ERJ65317.1"/>
    </source>
</evidence>
<comment type="pathway">
    <text evidence="1">Amino-acid biosynthesis; L-arginine biosynthesis [regulation].</text>
</comment>